<reference evidence="2 3" key="1">
    <citation type="submission" date="2019-11" db="EMBL/GenBank/DDBJ databases">
        <authorList>
            <person name="Brisse S."/>
        </authorList>
    </citation>
    <scope>NUCLEOTIDE SEQUENCE [LARGE SCALE GENOMIC DNA]</scope>
    <source>
        <strain evidence="2">FRC0190</strain>
    </source>
</reference>
<sequence length="638" mass="69821">MRDTAFRKRGSLWIATAAVPVALAMGASVMVPANAQSSGSSGLLGSQTDYLNQQGVKRTPVRTDHPKVDGLPAGVSVDRVEWLGGRRVAVYVNTPSMGQVQVQILLARDWFQDPNRSFPSVWALDGLRATDVENGWTIGTNIEQFYSDKNVNVILPVGGQSSFYSDWQQPNNGKHYKWETFLTSELIPVLKNGFRTNDDRAVFGLSMGGTAAINLAERRPDLFKFVGSFSGYLDTTSIGMPAAIRAAQNDAGGYDSTAMWGPEGSQDWIDHDPKLGVEALRGITTYVSAGSGRDDFGEPGSVANKKGSYAGIGLEVISRMTTETFVAHARRAGVEVQTFFRPSGVHDWPYWQFEMTQAWPYMANALGLSESDRGASCAPIGAIADAVKSGKVGSCVNNEYDVLGGKAEDFVSGRAYWSPSTGAHALYGRINARYSEMGGPQSWLGFPISSEFAIKDNARVVQFQNGNIYWSPERGAIAVPKDIVDKWGEQQWENGFLGFPVAEAKEVAGGFVQEFEGGLVVRTKDNKNQWLRGEIAKKYREMKMADSELGFPVSDEIKINGGAFQQFEHGNIYWSAATGAHFIRKGDIFNTWGVKKWEQGELGFPVTDHTQIPAGGEEITFQHGKISQVNGVIREVRR</sequence>
<dbReference type="SUPFAM" id="SSF53474">
    <property type="entry name" value="alpha/beta-Hydrolases"/>
    <property type="match status" value="1"/>
</dbReference>
<dbReference type="InterPro" id="IPR013207">
    <property type="entry name" value="LGFP"/>
</dbReference>
<dbReference type="InterPro" id="IPR000801">
    <property type="entry name" value="Esterase-like"/>
</dbReference>
<accession>A0A6I8MHR9</accession>
<dbReference type="EMBL" id="LR738855">
    <property type="protein sequence ID" value="VZH86315.1"/>
    <property type="molecule type" value="Genomic_DNA"/>
</dbReference>
<proteinExistence type="predicted"/>
<evidence type="ECO:0000313" key="2">
    <source>
        <dbReference type="EMBL" id="VZH86315.1"/>
    </source>
</evidence>
<organism evidence="2 3">
    <name type="scientific">Corynebacterium rouxii</name>
    <dbReference type="NCBI Taxonomy" id="2719119"/>
    <lineage>
        <taxon>Bacteria</taxon>
        <taxon>Bacillati</taxon>
        <taxon>Actinomycetota</taxon>
        <taxon>Actinomycetes</taxon>
        <taxon>Mycobacteriales</taxon>
        <taxon>Corynebacteriaceae</taxon>
        <taxon>Corynebacterium</taxon>
    </lineage>
</organism>
<dbReference type="RefSeq" id="WP_155874334.1">
    <property type="nucleotide sequence ID" value="NZ_CP168248.1"/>
</dbReference>
<dbReference type="Gene3D" id="3.40.50.1820">
    <property type="entry name" value="alpha/beta hydrolase"/>
    <property type="match status" value="1"/>
</dbReference>
<name>A0A6I8MHR9_9CORY</name>
<dbReference type="Proteomes" id="UP000423525">
    <property type="component" value="Chromosome"/>
</dbReference>
<dbReference type="KEGG" id="crf:FRC0190_02232"/>
<feature type="chain" id="PRO_5026041823" description="Trehalose O-mycolyltransferase" evidence="1">
    <location>
        <begin position="36"/>
        <end position="638"/>
    </location>
</feature>
<evidence type="ECO:0008006" key="4">
    <source>
        <dbReference type="Google" id="ProtNLM"/>
    </source>
</evidence>
<keyword evidence="1" id="KW-0732">Signal</keyword>
<dbReference type="InterPro" id="IPR050583">
    <property type="entry name" value="Mycobacterial_A85_antigen"/>
</dbReference>
<dbReference type="PANTHER" id="PTHR48098">
    <property type="entry name" value="ENTEROCHELIN ESTERASE-RELATED"/>
    <property type="match status" value="1"/>
</dbReference>
<dbReference type="Pfam" id="PF00756">
    <property type="entry name" value="Esterase"/>
    <property type="match status" value="1"/>
</dbReference>
<dbReference type="AlphaFoldDB" id="A0A6I8MHR9"/>
<gene>
    <name evidence="2" type="ORF">FRC0190_02232</name>
</gene>
<protein>
    <recommendedName>
        <fullName evidence="4">Trehalose O-mycolyltransferase</fullName>
    </recommendedName>
</protein>
<evidence type="ECO:0000313" key="3">
    <source>
        <dbReference type="Proteomes" id="UP000423525"/>
    </source>
</evidence>
<dbReference type="PANTHER" id="PTHR48098:SF1">
    <property type="entry name" value="DIACYLGLYCEROL ACYLTRANSFERASE_MYCOLYLTRANSFERASE AG85A"/>
    <property type="match status" value="1"/>
</dbReference>
<dbReference type="Pfam" id="PF08310">
    <property type="entry name" value="LGFP"/>
    <property type="match status" value="4"/>
</dbReference>
<dbReference type="GO" id="GO:0016747">
    <property type="term" value="F:acyltransferase activity, transferring groups other than amino-acyl groups"/>
    <property type="evidence" value="ECO:0007669"/>
    <property type="project" value="TreeGrafter"/>
</dbReference>
<dbReference type="InterPro" id="IPR029058">
    <property type="entry name" value="AB_hydrolase_fold"/>
</dbReference>
<evidence type="ECO:0000256" key="1">
    <source>
        <dbReference type="SAM" id="SignalP"/>
    </source>
</evidence>
<feature type="signal peptide" evidence="1">
    <location>
        <begin position="1"/>
        <end position="35"/>
    </location>
</feature>